<dbReference type="CDD" id="cd01647">
    <property type="entry name" value="RT_LTR"/>
    <property type="match status" value="1"/>
</dbReference>
<dbReference type="InterPro" id="IPR050951">
    <property type="entry name" value="Retrovirus_Pol_polyprotein"/>
</dbReference>
<dbReference type="InterPro" id="IPR000477">
    <property type="entry name" value="RT_dom"/>
</dbReference>
<sequence>MKADIATYVGKCLTFAKVKAEHQKPSGLLQQPEILVWKWERNTMDFESGFPRTPSGYDTIWVIVDRLAKSAQFLPMKKTDSMEKLTQLYLKEINNQKQGNARAMVTTPIDGKLPLCERCFTRHVGYDMSFVDTRFSSMLDIDPVKIRASYEVELADGRVVSTNTVLKGFTLNLVNYIFKIDLMPIELGTFDVIIGMDWLVKHDVVIFCGEKVVHVPYRNKMLIVKSDKGVSRLKVISCIKAHVHVIRDFPEVFPEELPRLPPPRQVEFQIDLVSGAAPVARAPYRLALSEMRELSLRIKEEDIPITAFRTRYGHFEFQVMPFGLTNAPAVFIDLMIRVCKPYLDKFVIVFIDDILVYSKDEEEHGKHLKIILELLKKERFGFHVDPAKIEAIKSWVASTTPMEKNKKYEWGKEEEEAFQTLKQKLCSAPVLVLPVGTEDFMVYCDASLKGYGAVLMQREKVIAYASRQLKVHKVNYTTHNLELGAVVFSRRLWRHYLYGTKCVVFTDHKSLQYILNQKKLNLRQRRWIELLSDYDYEIQYHPGKANVVADALSGKKRDKPLRVRALMMIIHSNLPKQIRKAQEEAMKGENVEAENLGRLIKPIFEFRPDRTCCFGNRVWLPLFGGLRDLFMHESHKSEYYTHPGSDKMYQYLKPLYWWPDMKANIATYVSKCLACAKVKAEHQKPSGLLE</sequence>
<dbReference type="SUPFAM" id="SSF56672">
    <property type="entry name" value="DNA/RNA polymerases"/>
    <property type="match status" value="1"/>
</dbReference>
<reference evidence="11" key="1">
    <citation type="journal article" date="2022" name="Int. J. Mol. Sci.">
        <title>Draft Genome of Tanacetum Coccineum: Genomic Comparison of Closely Related Tanacetum-Family Plants.</title>
        <authorList>
            <person name="Yamashiro T."/>
            <person name="Shiraishi A."/>
            <person name="Nakayama K."/>
            <person name="Satake H."/>
        </authorList>
    </citation>
    <scope>NUCLEOTIDE SEQUENCE</scope>
</reference>
<keyword evidence="4" id="KW-0540">Nuclease</keyword>
<dbReference type="CDD" id="cd09274">
    <property type="entry name" value="RNase_HI_RT_Ty3"/>
    <property type="match status" value="1"/>
</dbReference>
<feature type="domain" description="Integrase zinc-binding" evidence="10">
    <location>
        <begin position="626"/>
        <end position="680"/>
    </location>
</feature>
<dbReference type="PANTHER" id="PTHR37984">
    <property type="entry name" value="PROTEIN CBG26694"/>
    <property type="match status" value="1"/>
</dbReference>
<dbReference type="Pfam" id="PF08284">
    <property type="entry name" value="RVP_2"/>
    <property type="match status" value="1"/>
</dbReference>
<dbReference type="PANTHER" id="PTHR37984:SF5">
    <property type="entry name" value="PROTEIN NYNRIN-LIKE"/>
    <property type="match status" value="1"/>
</dbReference>
<feature type="domain" description="Reverse transcriptase RNase H-like" evidence="9">
    <location>
        <begin position="438"/>
        <end position="534"/>
    </location>
</feature>
<dbReference type="EC" id="2.7.7.49" evidence="1"/>
<keyword evidence="3" id="KW-0548">Nucleotidyltransferase</keyword>
<accession>A0ABQ5BWI4</accession>
<dbReference type="Pfam" id="PF17917">
    <property type="entry name" value="RT_RNaseH"/>
    <property type="match status" value="1"/>
</dbReference>
<evidence type="ECO:0000256" key="2">
    <source>
        <dbReference type="ARBA" id="ARBA00022679"/>
    </source>
</evidence>
<keyword evidence="6" id="KW-0378">Hydrolase</keyword>
<dbReference type="InterPro" id="IPR043128">
    <property type="entry name" value="Rev_trsase/Diguanyl_cyclase"/>
</dbReference>
<evidence type="ECO:0000313" key="11">
    <source>
        <dbReference type="EMBL" id="GJT18197.1"/>
    </source>
</evidence>
<dbReference type="InterPro" id="IPR021109">
    <property type="entry name" value="Peptidase_aspartic_dom_sf"/>
</dbReference>
<evidence type="ECO:0000256" key="6">
    <source>
        <dbReference type="ARBA" id="ARBA00022801"/>
    </source>
</evidence>
<evidence type="ECO:0000259" key="9">
    <source>
        <dbReference type="Pfam" id="PF17917"/>
    </source>
</evidence>
<dbReference type="Pfam" id="PF00078">
    <property type="entry name" value="RVT_1"/>
    <property type="match status" value="1"/>
</dbReference>
<evidence type="ECO:0000256" key="4">
    <source>
        <dbReference type="ARBA" id="ARBA00022722"/>
    </source>
</evidence>
<evidence type="ECO:0000259" key="10">
    <source>
        <dbReference type="Pfam" id="PF17921"/>
    </source>
</evidence>
<dbReference type="InterPro" id="IPR043502">
    <property type="entry name" value="DNA/RNA_pol_sf"/>
</dbReference>
<evidence type="ECO:0000256" key="5">
    <source>
        <dbReference type="ARBA" id="ARBA00022759"/>
    </source>
</evidence>
<dbReference type="Pfam" id="PF17921">
    <property type="entry name" value="Integrase_H2C2"/>
    <property type="match status" value="1"/>
</dbReference>
<evidence type="ECO:0000259" key="8">
    <source>
        <dbReference type="Pfam" id="PF00078"/>
    </source>
</evidence>
<protein>
    <recommendedName>
        <fullName evidence="1">RNA-directed DNA polymerase</fullName>
        <ecNumber evidence="1">2.7.7.49</ecNumber>
    </recommendedName>
</protein>
<keyword evidence="12" id="KW-1185">Reference proteome</keyword>
<dbReference type="CDD" id="cd00303">
    <property type="entry name" value="retropepsin_like"/>
    <property type="match status" value="1"/>
</dbReference>
<evidence type="ECO:0000313" key="12">
    <source>
        <dbReference type="Proteomes" id="UP001151760"/>
    </source>
</evidence>
<keyword evidence="2" id="KW-0808">Transferase</keyword>
<organism evidence="11 12">
    <name type="scientific">Tanacetum coccineum</name>
    <dbReference type="NCBI Taxonomy" id="301880"/>
    <lineage>
        <taxon>Eukaryota</taxon>
        <taxon>Viridiplantae</taxon>
        <taxon>Streptophyta</taxon>
        <taxon>Embryophyta</taxon>
        <taxon>Tracheophyta</taxon>
        <taxon>Spermatophyta</taxon>
        <taxon>Magnoliopsida</taxon>
        <taxon>eudicotyledons</taxon>
        <taxon>Gunneridae</taxon>
        <taxon>Pentapetalae</taxon>
        <taxon>asterids</taxon>
        <taxon>campanulids</taxon>
        <taxon>Asterales</taxon>
        <taxon>Asteraceae</taxon>
        <taxon>Asteroideae</taxon>
        <taxon>Anthemideae</taxon>
        <taxon>Anthemidinae</taxon>
        <taxon>Tanacetum</taxon>
    </lineage>
</organism>
<dbReference type="Proteomes" id="UP001151760">
    <property type="component" value="Unassembled WGS sequence"/>
</dbReference>
<feature type="domain" description="Reverse transcriptase" evidence="8">
    <location>
        <begin position="296"/>
        <end position="392"/>
    </location>
</feature>
<evidence type="ECO:0000256" key="1">
    <source>
        <dbReference type="ARBA" id="ARBA00012493"/>
    </source>
</evidence>
<dbReference type="EMBL" id="BQNB010013620">
    <property type="protein sequence ID" value="GJT18197.1"/>
    <property type="molecule type" value="Genomic_DNA"/>
</dbReference>
<proteinExistence type="predicted"/>
<dbReference type="InterPro" id="IPR041588">
    <property type="entry name" value="Integrase_H2C2"/>
</dbReference>
<dbReference type="InterPro" id="IPR041373">
    <property type="entry name" value="RT_RNaseH"/>
</dbReference>
<evidence type="ECO:0000256" key="3">
    <source>
        <dbReference type="ARBA" id="ARBA00022695"/>
    </source>
</evidence>
<name>A0ABQ5BWI4_9ASTR</name>
<dbReference type="Gene3D" id="3.10.10.10">
    <property type="entry name" value="HIV Type 1 Reverse Transcriptase, subunit A, domain 1"/>
    <property type="match status" value="1"/>
</dbReference>
<comment type="caution">
    <text evidence="11">The sequence shown here is derived from an EMBL/GenBank/DDBJ whole genome shotgun (WGS) entry which is preliminary data.</text>
</comment>
<dbReference type="Gene3D" id="3.30.70.270">
    <property type="match status" value="1"/>
</dbReference>
<reference evidence="11" key="2">
    <citation type="submission" date="2022-01" db="EMBL/GenBank/DDBJ databases">
        <authorList>
            <person name="Yamashiro T."/>
            <person name="Shiraishi A."/>
            <person name="Satake H."/>
            <person name="Nakayama K."/>
        </authorList>
    </citation>
    <scope>NUCLEOTIDE SEQUENCE</scope>
</reference>
<dbReference type="Gene3D" id="1.10.340.70">
    <property type="match status" value="1"/>
</dbReference>
<evidence type="ECO:0000256" key="7">
    <source>
        <dbReference type="ARBA" id="ARBA00022918"/>
    </source>
</evidence>
<gene>
    <name evidence="11" type="ORF">Tco_0876903</name>
</gene>
<dbReference type="GO" id="GO:0003964">
    <property type="term" value="F:RNA-directed DNA polymerase activity"/>
    <property type="evidence" value="ECO:0007669"/>
    <property type="project" value="UniProtKB-KW"/>
</dbReference>
<keyword evidence="5" id="KW-0255">Endonuclease</keyword>
<dbReference type="Gene3D" id="2.40.70.10">
    <property type="entry name" value="Acid Proteases"/>
    <property type="match status" value="1"/>
</dbReference>
<keyword evidence="7 11" id="KW-0695">RNA-directed DNA polymerase</keyword>